<dbReference type="GO" id="GO:0006749">
    <property type="term" value="P:glutathione metabolic process"/>
    <property type="evidence" value="ECO:0007669"/>
    <property type="project" value="TreeGrafter"/>
</dbReference>
<dbReference type="InterPro" id="IPR051924">
    <property type="entry name" value="GST_Kappa/NadH"/>
</dbReference>
<dbReference type="GO" id="GO:0004364">
    <property type="term" value="F:glutathione transferase activity"/>
    <property type="evidence" value="ECO:0007669"/>
    <property type="project" value="UniProtKB-UniRule"/>
</dbReference>
<dbReference type="SUPFAM" id="SSF52833">
    <property type="entry name" value="Thioredoxin-like"/>
    <property type="match status" value="1"/>
</dbReference>
<dbReference type="OrthoDB" id="4664297at2759"/>
<name>A0A8J9W4R0_BRALA</name>
<dbReference type="EC" id="2.5.1.18" evidence="4"/>
<dbReference type="GO" id="GO:0004602">
    <property type="term" value="F:glutathione peroxidase activity"/>
    <property type="evidence" value="ECO:0007669"/>
    <property type="project" value="TreeGrafter"/>
</dbReference>
<dbReference type="GO" id="GO:0005739">
    <property type="term" value="C:mitochondrion"/>
    <property type="evidence" value="ECO:0007669"/>
    <property type="project" value="TreeGrafter"/>
</dbReference>
<feature type="active site" description="Nucleophile" evidence="5">
    <location>
        <position position="34"/>
    </location>
</feature>
<evidence type="ECO:0000256" key="4">
    <source>
        <dbReference type="PIRNR" id="PIRNR006386"/>
    </source>
</evidence>
<dbReference type="PANTHER" id="PTHR42943">
    <property type="entry name" value="GLUTATHIONE S-TRANSFERASE KAPPA"/>
    <property type="match status" value="1"/>
</dbReference>
<reference evidence="7" key="1">
    <citation type="submission" date="2022-01" db="EMBL/GenBank/DDBJ databases">
        <authorList>
            <person name="Braso-Vives M."/>
        </authorList>
    </citation>
    <scope>NUCLEOTIDE SEQUENCE</scope>
</reference>
<accession>A0A8J9W4R0</accession>
<evidence type="ECO:0000256" key="5">
    <source>
        <dbReference type="PIRSR" id="PIRSR006386-1"/>
    </source>
</evidence>
<dbReference type="AlphaFoldDB" id="A0A8J9W4R0"/>
<sequence length="242" mass="27695">MQILYMYSRQVIQRSFKMATPIRKSVELFYDVVSPYSWLAFEVMCRYQQKWNIDLKLRPFFLSGIMQGAGFHQPGPSKASYMGKDLKRQTDMYKVPFKMPRNPAEVILIKGSLNAGRFLTAVDMNCDQYLEELTRQLFLRVYYRDEDITEPASLMSAAAKAGIPEDLAKQLLSTIKDQAVKDRLRETTQAALDHGAFGSPTIVAHVDGKPQMFFGSDRMELMAHMLGEKWYGPLPELAKAKM</sequence>
<comment type="catalytic activity">
    <reaction evidence="3 4">
        <text>RX + glutathione = an S-substituted glutathione + a halide anion + H(+)</text>
        <dbReference type="Rhea" id="RHEA:16437"/>
        <dbReference type="ChEBI" id="CHEBI:15378"/>
        <dbReference type="ChEBI" id="CHEBI:16042"/>
        <dbReference type="ChEBI" id="CHEBI:17792"/>
        <dbReference type="ChEBI" id="CHEBI:57925"/>
        <dbReference type="ChEBI" id="CHEBI:90779"/>
        <dbReference type="EC" id="2.5.1.18"/>
    </reaction>
</comment>
<dbReference type="Gene3D" id="3.40.30.10">
    <property type="entry name" value="Glutaredoxin"/>
    <property type="match status" value="1"/>
</dbReference>
<feature type="domain" description="DSBA-like thioredoxin" evidence="6">
    <location>
        <begin position="26"/>
        <end position="226"/>
    </location>
</feature>
<dbReference type="InterPro" id="IPR036249">
    <property type="entry name" value="Thioredoxin-like_sf"/>
</dbReference>
<evidence type="ECO:0000313" key="7">
    <source>
        <dbReference type="EMBL" id="CAH1239445.1"/>
    </source>
</evidence>
<dbReference type="Proteomes" id="UP000838412">
    <property type="component" value="Chromosome 11"/>
</dbReference>
<keyword evidence="2 4" id="KW-0808">Transferase</keyword>
<dbReference type="InterPro" id="IPR001853">
    <property type="entry name" value="DSBA-like_thioredoxin_dom"/>
</dbReference>
<evidence type="ECO:0000256" key="2">
    <source>
        <dbReference type="ARBA" id="ARBA00022679"/>
    </source>
</evidence>
<dbReference type="FunFam" id="3.40.30.10:FF:000096">
    <property type="entry name" value="Glutathione S-transferase kappa"/>
    <property type="match status" value="1"/>
</dbReference>
<evidence type="ECO:0000256" key="1">
    <source>
        <dbReference type="ARBA" id="ARBA00006494"/>
    </source>
</evidence>
<organism evidence="7 8">
    <name type="scientific">Branchiostoma lanceolatum</name>
    <name type="common">Common lancelet</name>
    <name type="synonym">Amphioxus lanceolatum</name>
    <dbReference type="NCBI Taxonomy" id="7740"/>
    <lineage>
        <taxon>Eukaryota</taxon>
        <taxon>Metazoa</taxon>
        <taxon>Chordata</taxon>
        <taxon>Cephalochordata</taxon>
        <taxon>Leptocardii</taxon>
        <taxon>Amphioxiformes</taxon>
        <taxon>Branchiostomatidae</taxon>
        <taxon>Branchiostoma</taxon>
    </lineage>
</organism>
<dbReference type="PANTHER" id="PTHR42943:SF2">
    <property type="entry name" value="GLUTATHIONE S-TRANSFERASE KAPPA 1"/>
    <property type="match status" value="1"/>
</dbReference>
<proteinExistence type="inferred from homology"/>
<protein>
    <recommendedName>
        <fullName evidence="4">Glutathione S-transferase kappa</fullName>
        <ecNumber evidence="4">2.5.1.18</ecNumber>
    </recommendedName>
</protein>
<dbReference type="InterPro" id="IPR014440">
    <property type="entry name" value="HCCAis_GSTk"/>
</dbReference>
<dbReference type="EMBL" id="OV696696">
    <property type="protein sequence ID" value="CAH1239445.1"/>
    <property type="molecule type" value="Genomic_DNA"/>
</dbReference>
<dbReference type="Pfam" id="PF01323">
    <property type="entry name" value="DSBA"/>
    <property type="match status" value="1"/>
</dbReference>
<evidence type="ECO:0000313" key="8">
    <source>
        <dbReference type="Proteomes" id="UP000838412"/>
    </source>
</evidence>
<gene>
    <name evidence="7" type="primary">GSTK1</name>
    <name evidence="7" type="ORF">BLAG_LOCUS3750</name>
</gene>
<dbReference type="PIRSF" id="PIRSF006386">
    <property type="entry name" value="HCCAis_GSTk"/>
    <property type="match status" value="1"/>
</dbReference>
<evidence type="ECO:0000259" key="6">
    <source>
        <dbReference type="Pfam" id="PF01323"/>
    </source>
</evidence>
<comment type="similarity">
    <text evidence="1 4">Belongs to the GST superfamily. Kappa family.</text>
</comment>
<dbReference type="GO" id="GO:0005777">
    <property type="term" value="C:peroxisome"/>
    <property type="evidence" value="ECO:0007669"/>
    <property type="project" value="TreeGrafter"/>
</dbReference>
<keyword evidence="8" id="KW-1185">Reference proteome</keyword>
<evidence type="ECO:0000256" key="3">
    <source>
        <dbReference type="ARBA" id="ARBA00047960"/>
    </source>
</evidence>